<evidence type="ECO:0000256" key="2">
    <source>
        <dbReference type="ARBA" id="ARBA00023326"/>
    </source>
</evidence>
<dbReference type="Gene3D" id="3.60.21.10">
    <property type="match status" value="1"/>
</dbReference>
<dbReference type="InterPro" id="IPR013783">
    <property type="entry name" value="Ig-like_fold"/>
</dbReference>
<dbReference type="Pfam" id="PF00041">
    <property type="entry name" value="fn3"/>
    <property type="match status" value="1"/>
</dbReference>
<feature type="domain" description="F5/8 type C" evidence="5">
    <location>
        <begin position="27"/>
        <end position="165"/>
    </location>
</feature>
<dbReference type="SUPFAM" id="SSF49785">
    <property type="entry name" value="Galactose-binding domain-like"/>
    <property type="match status" value="1"/>
</dbReference>
<sequence>MNARSRWGRRVVAPLAAVALLAQPLVASGNEALLAENLLSHNKPVTVSSVEDETTGGALAVDGDIATRWASAEGVDPQWIAVDLGGPATVSRVKLAWEAAHASDYQVQVSSDGKAWKDAKKVTGGDGGTDEITGLAASARYVRVLGTKRATVYGYSLFELEVYGTRTGGGDVEPPSAPAGVRSPSSTSDSIDLAWDPARDNVGVTGYEILRNGNVIGTSAGTSFTDTGLVSATAFTYTVRARDAAGNVSTQSAAIQASTKPGGSPNGTTIVVSGDIASPDLPENHRNTAKLVEGINPQYVLTVGDNQYHDGTIAEYRAHYDKSWGKFKPITKPTPGNHEWNDKLNGYKQYFGSIATPQGKPYYSYDIGDFHFVALDTDPIVNGASSKAEQLAWLKRDLAANTKSCVVGYGHHPRFNSGKYGDDKLMAPVWDEFVKARADLVFSGHDHHYERLKPLNSQGKVDEANGVRSAIVGIGGDSLYTQIKKREGVESSFAKHGVMKLVLSGKTYSWEIVGVGGTLLDKAGPYTCR</sequence>
<keyword evidence="2" id="KW-0624">Polysaccharide degradation</keyword>
<dbReference type="PROSITE" id="PS50853">
    <property type="entry name" value="FN3"/>
    <property type="match status" value="1"/>
</dbReference>
<dbReference type="InterPro" id="IPR000421">
    <property type="entry name" value="FA58C"/>
</dbReference>
<dbReference type="Gene3D" id="2.60.120.260">
    <property type="entry name" value="Galactose-binding domain-like"/>
    <property type="match status" value="1"/>
</dbReference>
<dbReference type="EMBL" id="BAABAL010000016">
    <property type="protein sequence ID" value="GAA4014305.1"/>
    <property type="molecule type" value="Genomic_DNA"/>
</dbReference>
<feature type="domain" description="Fibronectin type-III" evidence="6">
    <location>
        <begin position="174"/>
        <end position="262"/>
    </location>
</feature>
<dbReference type="InterPro" id="IPR036116">
    <property type="entry name" value="FN3_sf"/>
</dbReference>
<dbReference type="Proteomes" id="UP001501747">
    <property type="component" value="Unassembled WGS sequence"/>
</dbReference>
<evidence type="ECO:0000256" key="1">
    <source>
        <dbReference type="ARBA" id="ARBA00023295"/>
    </source>
</evidence>
<dbReference type="PANTHER" id="PTHR45867:SF3">
    <property type="entry name" value="ACID PHOSPHATASE TYPE 7"/>
    <property type="match status" value="1"/>
</dbReference>
<gene>
    <name evidence="7" type="ORF">GCM10022247_41470</name>
</gene>
<evidence type="ECO:0000259" key="5">
    <source>
        <dbReference type="PROSITE" id="PS50022"/>
    </source>
</evidence>
<evidence type="ECO:0000313" key="8">
    <source>
        <dbReference type="Proteomes" id="UP001501747"/>
    </source>
</evidence>
<dbReference type="Gene3D" id="2.60.40.10">
    <property type="entry name" value="Immunoglobulins"/>
    <property type="match status" value="1"/>
</dbReference>
<dbReference type="InterPro" id="IPR008979">
    <property type="entry name" value="Galactose-bd-like_sf"/>
</dbReference>
<reference evidence="8" key="1">
    <citation type="journal article" date="2019" name="Int. J. Syst. Evol. Microbiol.">
        <title>The Global Catalogue of Microorganisms (GCM) 10K type strain sequencing project: providing services to taxonomists for standard genome sequencing and annotation.</title>
        <authorList>
            <consortium name="The Broad Institute Genomics Platform"/>
            <consortium name="The Broad Institute Genome Sequencing Center for Infectious Disease"/>
            <person name="Wu L."/>
            <person name="Ma J."/>
        </authorList>
    </citation>
    <scope>NUCLEOTIDE SEQUENCE [LARGE SCALE GENOMIC DNA]</scope>
    <source>
        <strain evidence="8">JCM 17342</strain>
    </source>
</reference>
<dbReference type="SMART" id="SM00231">
    <property type="entry name" value="FA58C"/>
    <property type="match status" value="1"/>
</dbReference>
<dbReference type="Pfam" id="PF22633">
    <property type="entry name" value="F5_F8_type_C_2"/>
    <property type="match status" value="1"/>
</dbReference>
<feature type="chain" id="PRO_5045785275" evidence="4">
    <location>
        <begin position="28"/>
        <end position="529"/>
    </location>
</feature>
<comment type="caution">
    <text evidence="7">The sequence shown here is derived from an EMBL/GenBank/DDBJ whole genome shotgun (WGS) entry which is preliminary data.</text>
</comment>
<keyword evidence="4" id="KW-0732">Signal</keyword>
<dbReference type="CDD" id="cd00063">
    <property type="entry name" value="FN3"/>
    <property type="match status" value="1"/>
</dbReference>
<feature type="signal peptide" evidence="4">
    <location>
        <begin position="1"/>
        <end position="27"/>
    </location>
</feature>
<dbReference type="Pfam" id="PF00149">
    <property type="entry name" value="Metallophos"/>
    <property type="match status" value="1"/>
</dbReference>
<accession>A0ABP7SNN0</accession>
<dbReference type="SUPFAM" id="SSF49265">
    <property type="entry name" value="Fibronectin type III"/>
    <property type="match status" value="1"/>
</dbReference>
<dbReference type="SMART" id="SM00060">
    <property type="entry name" value="FN3"/>
    <property type="match status" value="1"/>
</dbReference>
<evidence type="ECO:0000313" key="7">
    <source>
        <dbReference type="EMBL" id="GAA4014305.1"/>
    </source>
</evidence>
<dbReference type="SUPFAM" id="SSF56300">
    <property type="entry name" value="Metallo-dependent phosphatases"/>
    <property type="match status" value="1"/>
</dbReference>
<dbReference type="PANTHER" id="PTHR45867">
    <property type="entry name" value="PURPLE ACID PHOSPHATASE"/>
    <property type="match status" value="1"/>
</dbReference>
<evidence type="ECO:0000256" key="3">
    <source>
        <dbReference type="SAM" id="MobiDB-lite"/>
    </source>
</evidence>
<keyword evidence="8" id="KW-1185">Reference proteome</keyword>
<dbReference type="RefSeq" id="WP_344877210.1">
    <property type="nucleotide sequence ID" value="NZ_BAABAL010000016.1"/>
</dbReference>
<protein>
    <submittedName>
        <fullName evidence="7">Discoidin domain-containing protein</fullName>
    </submittedName>
</protein>
<name>A0ABP7SNN0_9PSEU</name>
<dbReference type="InterPro" id="IPR004843">
    <property type="entry name" value="Calcineurin-like_PHP"/>
</dbReference>
<evidence type="ECO:0000259" key="6">
    <source>
        <dbReference type="PROSITE" id="PS50853"/>
    </source>
</evidence>
<feature type="region of interest" description="Disordered" evidence="3">
    <location>
        <begin position="168"/>
        <end position="194"/>
    </location>
</feature>
<dbReference type="PROSITE" id="PS50022">
    <property type="entry name" value="FA58C_3"/>
    <property type="match status" value="1"/>
</dbReference>
<organism evidence="7 8">
    <name type="scientific">Allokutzneria multivorans</name>
    <dbReference type="NCBI Taxonomy" id="1142134"/>
    <lineage>
        <taxon>Bacteria</taxon>
        <taxon>Bacillati</taxon>
        <taxon>Actinomycetota</taxon>
        <taxon>Actinomycetes</taxon>
        <taxon>Pseudonocardiales</taxon>
        <taxon>Pseudonocardiaceae</taxon>
        <taxon>Allokutzneria</taxon>
    </lineage>
</organism>
<evidence type="ECO:0000256" key="4">
    <source>
        <dbReference type="SAM" id="SignalP"/>
    </source>
</evidence>
<dbReference type="InterPro" id="IPR003961">
    <property type="entry name" value="FN3_dom"/>
</dbReference>
<keyword evidence="1" id="KW-0326">Glycosidase</keyword>
<keyword evidence="2" id="KW-0119">Carbohydrate metabolism</keyword>
<proteinExistence type="predicted"/>
<dbReference type="InterPro" id="IPR029052">
    <property type="entry name" value="Metallo-depent_PP-like"/>
</dbReference>
<keyword evidence="1" id="KW-0378">Hydrolase</keyword>